<comment type="caution">
    <text evidence="9">The sequence shown here is derived from an EMBL/GenBank/DDBJ whole genome shotgun (WGS) entry which is preliminary data.</text>
</comment>
<dbReference type="Gene3D" id="1.10.3720.10">
    <property type="entry name" value="MetI-like"/>
    <property type="match status" value="1"/>
</dbReference>
<comment type="similarity">
    <text evidence="7">Belongs to the binding-protein-dependent transport system permease family.</text>
</comment>
<dbReference type="Proteomes" id="UP000641588">
    <property type="component" value="Unassembled WGS sequence"/>
</dbReference>
<evidence type="ECO:0000259" key="8">
    <source>
        <dbReference type="PROSITE" id="PS50928"/>
    </source>
</evidence>
<evidence type="ECO:0000313" key="9">
    <source>
        <dbReference type="EMBL" id="NOU94989.1"/>
    </source>
</evidence>
<evidence type="ECO:0000256" key="3">
    <source>
        <dbReference type="ARBA" id="ARBA00022475"/>
    </source>
</evidence>
<proteinExistence type="inferred from homology"/>
<dbReference type="EMBL" id="WHOD01000067">
    <property type="protein sequence ID" value="NOU94989.1"/>
    <property type="molecule type" value="Genomic_DNA"/>
</dbReference>
<evidence type="ECO:0000256" key="1">
    <source>
        <dbReference type="ARBA" id="ARBA00004651"/>
    </source>
</evidence>
<dbReference type="InterPro" id="IPR035906">
    <property type="entry name" value="MetI-like_sf"/>
</dbReference>
<evidence type="ECO:0000256" key="7">
    <source>
        <dbReference type="RuleBase" id="RU363032"/>
    </source>
</evidence>
<sequence length="307" mass="34141">MEVVHNAGLSVKKKKSITASKAGLIFFLLTLPTLLLYIVFFLFPVGMGFFYSMTNWDGFSKSFRFVGLNNYINIMKDSRFIDSMQFTFLYTFLVVVIKLLIALLLAILLSGSLKLRSFFRSVFFFPAVLSMLTVGLIFNQVFYSVLPHLGEALSLEWLSKNILGNKNTAMYGIALTNIWHGIATPMVIFIAGLSSVPKDLKEAAVIDGATPIQRFFSVTVPFLIPMLTVNLVIAIKGALTVFDYIVAMTDGGPAKATESMGFLIYKHGMTEMKFGYGTAEAIYVFLMIATISFIQIKLLNRKEAGQL</sequence>
<name>A0A972JZV5_9BACL</name>
<feature type="transmembrane region" description="Helical" evidence="7">
    <location>
        <begin position="169"/>
        <end position="194"/>
    </location>
</feature>
<evidence type="ECO:0000313" key="10">
    <source>
        <dbReference type="Proteomes" id="UP000641588"/>
    </source>
</evidence>
<keyword evidence="10" id="KW-1185">Reference proteome</keyword>
<evidence type="ECO:0000256" key="4">
    <source>
        <dbReference type="ARBA" id="ARBA00022692"/>
    </source>
</evidence>
<keyword evidence="4 7" id="KW-0812">Transmembrane</keyword>
<keyword evidence="5 7" id="KW-1133">Transmembrane helix</keyword>
<dbReference type="PANTHER" id="PTHR30193:SF37">
    <property type="entry name" value="INNER MEMBRANE ABC TRANSPORTER PERMEASE PROTEIN YCJO"/>
    <property type="match status" value="1"/>
</dbReference>
<dbReference type="Pfam" id="PF00528">
    <property type="entry name" value="BPD_transp_1"/>
    <property type="match status" value="1"/>
</dbReference>
<organism evidence="9 10">
    <name type="scientific">Paenibacillus foliorum</name>
    <dbReference type="NCBI Taxonomy" id="2654974"/>
    <lineage>
        <taxon>Bacteria</taxon>
        <taxon>Bacillati</taxon>
        <taxon>Bacillota</taxon>
        <taxon>Bacilli</taxon>
        <taxon>Bacillales</taxon>
        <taxon>Paenibacillaceae</taxon>
        <taxon>Paenibacillus</taxon>
    </lineage>
</organism>
<dbReference type="InterPro" id="IPR051393">
    <property type="entry name" value="ABC_transporter_permease"/>
</dbReference>
<accession>A0A972JZV5</accession>
<dbReference type="GO" id="GO:0055085">
    <property type="term" value="P:transmembrane transport"/>
    <property type="evidence" value="ECO:0007669"/>
    <property type="project" value="InterPro"/>
</dbReference>
<dbReference type="CDD" id="cd06261">
    <property type="entry name" value="TM_PBP2"/>
    <property type="match status" value="1"/>
</dbReference>
<dbReference type="RefSeq" id="WP_171653212.1">
    <property type="nucleotide sequence ID" value="NZ_WHOD01000067.1"/>
</dbReference>
<feature type="transmembrane region" description="Helical" evidence="7">
    <location>
        <begin position="88"/>
        <end position="110"/>
    </location>
</feature>
<reference evidence="9" key="1">
    <citation type="submission" date="2019-10" db="EMBL/GenBank/DDBJ databases">
        <title>Description of Paenibacillus glebae sp. nov.</title>
        <authorList>
            <person name="Carlier A."/>
            <person name="Qi S."/>
        </authorList>
    </citation>
    <scope>NUCLEOTIDE SEQUENCE</scope>
    <source>
        <strain evidence="9">LMG 31456</strain>
    </source>
</reference>
<dbReference type="SUPFAM" id="SSF161098">
    <property type="entry name" value="MetI-like"/>
    <property type="match status" value="1"/>
</dbReference>
<evidence type="ECO:0000256" key="2">
    <source>
        <dbReference type="ARBA" id="ARBA00022448"/>
    </source>
</evidence>
<feature type="transmembrane region" description="Helical" evidence="7">
    <location>
        <begin position="215"/>
        <end position="235"/>
    </location>
</feature>
<dbReference type="AlphaFoldDB" id="A0A972JZV5"/>
<comment type="subcellular location">
    <subcellularLocation>
        <location evidence="1 7">Cell membrane</location>
        <topology evidence="1 7">Multi-pass membrane protein</topology>
    </subcellularLocation>
</comment>
<keyword evidence="2 7" id="KW-0813">Transport</keyword>
<feature type="transmembrane region" description="Helical" evidence="7">
    <location>
        <begin position="281"/>
        <end position="299"/>
    </location>
</feature>
<dbReference type="PANTHER" id="PTHR30193">
    <property type="entry name" value="ABC TRANSPORTER PERMEASE PROTEIN"/>
    <property type="match status" value="1"/>
</dbReference>
<keyword evidence="3" id="KW-1003">Cell membrane</keyword>
<dbReference type="InterPro" id="IPR000515">
    <property type="entry name" value="MetI-like"/>
</dbReference>
<dbReference type="GO" id="GO:0005886">
    <property type="term" value="C:plasma membrane"/>
    <property type="evidence" value="ECO:0007669"/>
    <property type="project" value="UniProtKB-SubCell"/>
</dbReference>
<feature type="transmembrane region" description="Helical" evidence="7">
    <location>
        <begin position="122"/>
        <end position="149"/>
    </location>
</feature>
<feature type="transmembrane region" description="Helical" evidence="7">
    <location>
        <begin position="22"/>
        <end position="51"/>
    </location>
</feature>
<gene>
    <name evidence="9" type="ORF">GC093_17425</name>
</gene>
<evidence type="ECO:0000256" key="6">
    <source>
        <dbReference type="ARBA" id="ARBA00023136"/>
    </source>
</evidence>
<dbReference type="PROSITE" id="PS50928">
    <property type="entry name" value="ABC_TM1"/>
    <property type="match status" value="1"/>
</dbReference>
<keyword evidence="6 7" id="KW-0472">Membrane</keyword>
<evidence type="ECO:0000256" key="5">
    <source>
        <dbReference type="ARBA" id="ARBA00022989"/>
    </source>
</evidence>
<feature type="domain" description="ABC transmembrane type-1" evidence="8">
    <location>
        <begin position="84"/>
        <end position="295"/>
    </location>
</feature>
<protein>
    <submittedName>
        <fullName evidence="9">ABC transporter permease subunit</fullName>
    </submittedName>
</protein>